<proteinExistence type="predicted"/>
<keyword evidence="4" id="KW-1185">Reference proteome</keyword>
<feature type="compositionally biased region" description="Low complexity" evidence="1">
    <location>
        <begin position="72"/>
        <end position="88"/>
    </location>
</feature>
<keyword evidence="2" id="KW-0732">Signal</keyword>
<sequence>MSKAMSMLIAAVATLALSGGAYAQSAGGSSGAGSAGSTASPSNQMNGATGATGGYGAPSGTNSDSGMGAKAPNSGLPSTNSNSTSGNSAPKSNNTLATPSVVSPAAGQ</sequence>
<dbReference type="RefSeq" id="WP_087669503.1">
    <property type="nucleotide sequence ID" value="NZ_FCNW02000032.1"/>
</dbReference>
<comment type="caution">
    <text evidence="3">The sequence shown here is derived from an EMBL/GenBank/DDBJ whole genome shotgun (WGS) entry which is preliminary data.</text>
</comment>
<feature type="signal peptide" evidence="2">
    <location>
        <begin position="1"/>
        <end position="23"/>
    </location>
</feature>
<reference evidence="3" key="1">
    <citation type="submission" date="2016-01" db="EMBL/GenBank/DDBJ databases">
        <authorList>
            <person name="Peeters C."/>
        </authorList>
    </citation>
    <scope>NUCLEOTIDE SEQUENCE [LARGE SCALE GENOMIC DNA]</scope>
    <source>
        <strain evidence="3">LMG 22934</strain>
    </source>
</reference>
<dbReference type="Proteomes" id="UP000054977">
    <property type="component" value="Unassembled WGS sequence"/>
</dbReference>
<organism evidence="3 4">
    <name type="scientific">Caballeronia humi</name>
    <dbReference type="NCBI Taxonomy" id="326474"/>
    <lineage>
        <taxon>Bacteria</taxon>
        <taxon>Pseudomonadati</taxon>
        <taxon>Pseudomonadota</taxon>
        <taxon>Betaproteobacteria</taxon>
        <taxon>Burkholderiales</taxon>
        <taxon>Burkholderiaceae</taxon>
        <taxon>Caballeronia</taxon>
    </lineage>
</organism>
<dbReference type="EMBL" id="FCNW02000032">
    <property type="protein sequence ID" value="SAL55538.1"/>
    <property type="molecule type" value="Genomic_DNA"/>
</dbReference>
<gene>
    <name evidence="3" type="ORF">AWB65_04761</name>
</gene>
<feature type="compositionally biased region" description="Polar residues" evidence="1">
    <location>
        <begin position="89"/>
        <end position="101"/>
    </location>
</feature>
<evidence type="ECO:0008006" key="5">
    <source>
        <dbReference type="Google" id="ProtNLM"/>
    </source>
</evidence>
<evidence type="ECO:0000256" key="1">
    <source>
        <dbReference type="SAM" id="MobiDB-lite"/>
    </source>
</evidence>
<protein>
    <recommendedName>
        <fullName evidence="5">Proteophosphoglycan ppg4</fullName>
    </recommendedName>
</protein>
<feature type="chain" id="PRO_5011120560" description="Proteophosphoglycan ppg4" evidence="2">
    <location>
        <begin position="24"/>
        <end position="108"/>
    </location>
</feature>
<name>A0A158IG26_9BURK</name>
<dbReference type="AlphaFoldDB" id="A0A158IG26"/>
<evidence type="ECO:0000313" key="3">
    <source>
        <dbReference type="EMBL" id="SAL55538.1"/>
    </source>
</evidence>
<feature type="region of interest" description="Disordered" evidence="1">
    <location>
        <begin position="22"/>
        <end position="108"/>
    </location>
</feature>
<evidence type="ECO:0000256" key="2">
    <source>
        <dbReference type="SAM" id="SignalP"/>
    </source>
</evidence>
<evidence type="ECO:0000313" key="4">
    <source>
        <dbReference type="Proteomes" id="UP000054977"/>
    </source>
</evidence>
<accession>A0A158IG26</accession>